<dbReference type="Proteomes" id="UP000516105">
    <property type="component" value="Chromosome"/>
</dbReference>
<sequence>MLLRFLLRLLGRLRLDALLADAARAGGADLVDPFALEAGFFSTASGAAAGLAATSNAINRDIGYSWD</sequence>
<evidence type="ECO:0000313" key="2">
    <source>
        <dbReference type="Proteomes" id="UP000516105"/>
    </source>
</evidence>
<name>A0ABX6T9Q2_9SPHN</name>
<gene>
    <name evidence="1" type="ORF">H9L14_14685</name>
</gene>
<dbReference type="RefSeq" id="WP_187708688.1">
    <property type="nucleotide sequence ID" value="NZ_CP060782.1"/>
</dbReference>
<dbReference type="EMBL" id="CP060782">
    <property type="protein sequence ID" value="QNP45735.1"/>
    <property type="molecule type" value="Genomic_DNA"/>
</dbReference>
<proteinExistence type="predicted"/>
<keyword evidence="2" id="KW-1185">Reference proteome</keyword>
<organism evidence="1 2">
    <name type="scientific">Sphingomonas sediminicola</name>
    <dbReference type="NCBI Taxonomy" id="386874"/>
    <lineage>
        <taxon>Bacteria</taxon>
        <taxon>Pseudomonadati</taxon>
        <taxon>Pseudomonadota</taxon>
        <taxon>Alphaproteobacteria</taxon>
        <taxon>Sphingomonadales</taxon>
        <taxon>Sphingomonadaceae</taxon>
        <taxon>Sphingomonas</taxon>
    </lineage>
</organism>
<accession>A0ABX6T9Q2</accession>
<evidence type="ECO:0000313" key="1">
    <source>
        <dbReference type="EMBL" id="QNP45735.1"/>
    </source>
</evidence>
<reference evidence="1 2" key="1">
    <citation type="submission" date="2020-08" db="EMBL/GenBank/DDBJ databases">
        <title>Genome sequence of Sphingomonas sediminicola KACC 15039T.</title>
        <authorList>
            <person name="Hyun D.-W."/>
            <person name="Bae J.-W."/>
        </authorList>
    </citation>
    <scope>NUCLEOTIDE SEQUENCE [LARGE SCALE GENOMIC DNA]</scope>
    <source>
        <strain evidence="1 2">KACC 15039</strain>
    </source>
</reference>
<protein>
    <submittedName>
        <fullName evidence="1">Uncharacterized protein</fullName>
    </submittedName>
</protein>